<feature type="non-terminal residue" evidence="3">
    <location>
        <position position="1"/>
    </location>
</feature>
<feature type="domain" description="FP protein C-terminal" evidence="2">
    <location>
        <begin position="155"/>
        <end position="206"/>
    </location>
</feature>
<organism evidence="3">
    <name type="scientific">Ixodes ricinus</name>
    <name type="common">Common tick</name>
    <name type="synonym">Acarus ricinus</name>
    <dbReference type="NCBI Taxonomy" id="34613"/>
    <lineage>
        <taxon>Eukaryota</taxon>
        <taxon>Metazoa</taxon>
        <taxon>Ecdysozoa</taxon>
        <taxon>Arthropoda</taxon>
        <taxon>Chelicerata</taxon>
        <taxon>Arachnida</taxon>
        <taxon>Acari</taxon>
        <taxon>Parasitiformes</taxon>
        <taxon>Ixodida</taxon>
        <taxon>Ixodoidea</taxon>
        <taxon>Ixodidae</taxon>
        <taxon>Ixodinae</taxon>
        <taxon>Ixodes</taxon>
    </lineage>
</organism>
<reference evidence="3" key="1">
    <citation type="journal article" date="2018" name="PLoS Negl. Trop. Dis.">
        <title>Sialome diversity of ticks revealed by RNAseq of single tick salivary glands.</title>
        <authorList>
            <person name="Perner J."/>
            <person name="Kropackova S."/>
            <person name="Kopacek P."/>
            <person name="Ribeiro J.M."/>
        </authorList>
    </citation>
    <scope>NUCLEOTIDE SEQUENCE</scope>
    <source>
        <strain evidence="3">Siblings of single egg batch collected in Ceske Budejovice</strain>
        <tissue evidence="3">Salivary glands</tissue>
    </source>
</reference>
<protein>
    <submittedName>
        <fullName evidence="3">Putative crack-1 is transposable element</fullName>
    </submittedName>
</protein>
<sequence>LMALKETVESIEKSQQLIAAQYDDILKQVNQHDNKIADLHKRLDRVEHLERKQDLQSAVHDLEWRSRKLNLEIHGIAQTVNEDLLCKLNELATRLEIPPLNESEITDIHRLPSRADRVPGIIIRFARQSTRELWLEQKKKLRGVKPNVYIQENMTKRNRELLSAAKEWRKRAEYKYVWHKNGSVLVRKTDGERAVVIRCEDDLIKIA</sequence>
<dbReference type="InterPro" id="IPR057251">
    <property type="entry name" value="FP_C"/>
</dbReference>
<feature type="coiled-coil region" evidence="1">
    <location>
        <begin position="22"/>
        <end position="49"/>
    </location>
</feature>
<evidence type="ECO:0000259" key="2">
    <source>
        <dbReference type="Pfam" id="PF25298"/>
    </source>
</evidence>
<keyword evidence="1" id="KW-0175">Coiled coil</keyword>
<evidence type="ECO:0000256" key="1">
    <source>
        <dbReference type="SAM" id="Coils"/>
    </source>
</evidence>
<accession>A0A147BMS4</accession>
<dbReference type="Pfam" id="PF25298">
    <property type="entry name" value="Baculo_FP_2nd"/>
    <property type="match status" value="1"/>
</dbReference>
<dbReference type="AlphaFoldDB" id="A0A147BMS4"/>
<evidence type="ECO:0000313" key="3">
    <source>
        <dbReference type="EMBL" id="JAR92059.1"/>
    </source>
</evidence>
<dbReference type="EMBL" id="GEGO01003345">
    <property type="protein sequence ID" value="JAR92059.1"/>
    <property type="molecule type" value="Transcribed_RNA"/>
</dbReference>
<proteinExistence type="predicted"/>
<name>A0A147BMS4_IXORI</name>